<keyword evidence="13" id="KW-1185">Reference proteome</keyword>
<dbReference type="PANTHER" id="PTHR45695">
    <property type="entry name" value="LEUCOKININ RECEPTOR-RELATED"/>
    <property type="match status" value="1"/>
</dbReference>
<dbReference type="InterPro" id="IPR017452">
    <property type="entry name" value="GPCR_Rhodpsn_7TM"/>
</dbReference>
<keyword evidence="3 10" id="KW-1133">Transmembrane helix</keyword>
<evidence type="ECO:0000256" key="1">
    <source>
        <dbReference type="ARBA" id="ARBA00004141"/>
    </source>
</evidence>
<evidence type="ECO:0000256" key="7">
    <source>
        <dbReference type="ARBA" id="ARBA00023224"/>
    </source>
</evidence>
<feature type="region of interest" description="Disordered" evidence="9">
    <location>
        <begin position="58"/>
        <end position="83"/>
    </location>
</feature>
<keyword evidence="5 10" id="KW-0472">Membrane</keyword>
<dbReference type="InterPro" id="IPR000276">
    <property type="entry name" value="GPCR_Rhodpsn"/>
</dbReference>
<feature type="transmembrane region" description="Helical" evidence="10">
    <location>
        <begin position="225"/>
        <end position="245"/>
    </location>
</feature>
<evidence type="ECO:0000256" key="9">
    <source>
        <dbReference type="SAM" id="MobiDB-lite"/>
    </source>
</evidence>
<feature type="domain" description="G-protein coupled receptors family 1 profile" evidence="11">
    <location>
        <begin position="122"/>
        <end position="387"/>
    </location>
</feature>
<reference evidence="12 13" key="1">
    <citation type="submission" date="2022-05" db="EMBL/GenBank/DDBJ databases">
        <authorList>
            <consortium name="Genoscope - CEA"/>
            <person name="William W."/>
        </authorList>
    </citation>
    <scope>NUCLEOTIDE SEQUENCE [LARGE SCALE GENOMIC DNA]</scope>
</reference>
<protein>
    <recommendedName>
        <fullName evidence="11">G-protein coupled receptors family 1 profile domain-containing protein</fullName>
    </recommendedName>
</protein>
<feature type="transmembrane region" description="Helical" evidence="10">
    <location>
        <begin position="188"/>
        <end position="213"/>
    </location>
</feature>
<evidence type="ECO:0000256" key="6">
    <source>
        <dbReference type="ARBA" id="ARBA00023170"/>
    </source>
</evidence>
<evidence type="ECO:0000256" key="2">
    <source>
        <dbReference type="ARBA" id="ARBA00022692"/>
    </source>
</evidence>
<dbReference type="EMBL" id="CALNXI010000261">
    <property type="protein sequence ID" value="CAH3023430.1"/>
    <property type="molecule type" value="Genomic_DNA"/>
</dbReference>
<feature type="transmembrane region" description="Helical" evidence="10">
    <location>
        <begin position="106"/>
        <end position="129"/>
    </location>
</feature>
<feature type="non-terminal residue" evidence="12">
    <location>
        <position position="506"/>
    </location>
</feature>
<dbReference type="Pfam" id="PF00001">
    <property type="entry name" value="7tm_1"/>
    <property type="match status" value="1"/>
</dbReference>
<feature type="transmembrane region" description="Helical" evidence="10">
    <location>
        <begin position="385"/>
        <end position="402"/>
    </location>
</feature>
<dbReference type="SUPFAM" id="SSF81321">
    <property type="entry name" value="Family A G protein-coupled receptor-like"/>
    <property type="match status" value="1"/>
</dbReference>
<organism evidence="12 13">
    <name type="scientific">Porites evermanni</name>
    <dbReference type="NCBI Taxonomy" id="104178"/>
    <lineage>
        <taxon>Eukaryota</taxon>
        <taxon>Metazoa</taxon>
        <taxon>Cnidaria</taxon>
        <taxon>Anthozoa</taxon>
        <taxon>Hexacorallia</taxon>
        <taxon>Scleractinia</taxon>
        <taxon>Fungiina</taxon>
        <taxon>Poritidae</taxon>
        <taxon>Porites</taxon>
    </lineage>
</organism>
<comment type="similarity">
    <text evidence="8">Belongs to the G-protein coupled receptor 1 family.</text>
</comment>
<comment type="caution">
    <text evidence="12">The sequence shown here is derived from an EMBL/GenBank/DDBJ whole genome shotgun (WGS) entry which is preliminary data.</text>
</comment>
<keyword evidence="2 8" id="KW-0812">Transmembrane</keyword>
<evidence type="ECO:0000256" key="4">
    <source>
        <dbReference type="ARBA" id="ARBA00023040"/>
    </source>
</evidence>
<evidence type="ECO:0000256" key="3">
    <source>
        <dbReference type="ARBA" id="ARBA00022989"/>
    </source>
</evidence>
<dbReference type="PANTHER" id="PTHR45695:SF9">
    <property type="entry name" value="LEUCOKININ RECEPTOR"/>
    <property type="match status" value="1"/>
</dbReference>
<dbReference type="PROSITE" id="PS00237">
    <property type="entry name" value="G_PROTEIN_RECEP_F1_1"/>
    <property type="match status" value="1"/>
</dbReference>
<dbReference type="Gene3D" id="1.20.1070.10">
    <property type="entry name" value="Rhodopsin 7-helix transmembrane proteins"/>
    <property type="match status" value="1"/>
</dbReference>
<feature type="transmembrane region" description="Helical" evidence="10">
    <location>
        <begin position="141"/>
        <end position="168"/>
    </location>
</feature>
<dbReference type="Proteomes" id="UP001159427">
    <property type="component" value="Unassembled WGS sequence"/>
</dbReference>
<evidence type="ECO:0000313" key="13">
    <source>
        <dbReference type="Proteomes" id="UP001159427"/>
    </source>
</evidence>
<dbReference type="PRINTS" id="PR00237">
    <property type="entry name" value="GPCRRHODOPSN"/>
</dbReference>
<gene>
    <name evidence="12" type="ORF">PEVE_00019356</name>
</gene>
<accession>A0ABN8M4S5</accession>
<name>A0ABN8M4S5_9CNID</name>
<feature type="transmembrane region" description="Helical" evidence="10">
    <location>
        <begin position="279"/>
        <end position="301"/>
    </location>
</feature>
<evidence type="ECO:0000256" key="10">
    <source>
        <dbReference type="SAM" id="Phobius"/>
    </source>
</evidence>
<keyword evidence="7 8" id="KW-0807">Transducer</keyword>
<evidence type="ECO:0000256" key="5">
    <source>
        <dbReference type="ARBA" id="ARBA00023136"/>
    </source>
</evidence>
<dbReference type="CDD" id="cd00637">
    <property type="entry name" value="7tm_classA_rhodopsin-like"/>
    <property type="match status" value="1"/>
</dbReference>
<proteinExistence type="inferred from homology"/>
<evidence type="ECO:0000313" key="12">
    <source>
        <dbReference type="EMBL" id="CAH3023430.1"/>
    </source>
</evidence>
<feature type="transmembrane region" description="Helical" evidence="10">
    <location>
        <begin position="329"/>
        <end position="349"/>
    </location>
</feature>
<comment type="subcellular location">
    <subcellularLocation>
        <location evidence="1">Membrane</location>
        <topology evidence="1">Multi-pass membrane protein</topology>
    </subcellularLocation>
</comment>
<keyword evidence="6 8" id="KW-0675">Receptor</keyword>
<keyword evidence="4 8" id="KW-0297">G-protein coupled receptor</keyword>
<evidence type="ECO:0000256" key="8">
    <source>
        <dbReference type="RuleBase" id="RU000688"/>
    </source>
</evidence>
<sequence length="506" mass="57804">MSDFLSLANQRQSTNSQQCISFAHRCQKTLHLCWQGVCLFFYKGFSFHRILFEPRRSTDKQGSKRKMSGSGSGSGELSGMGNDTELDEPYWGEDESTYEPDKTAKMIMIGLYVIIFFFSLVGNSLIIHLVRTRKSIRKNQFYWLIVNTAVADLVDVIAASALSIWLFGFVDQSDLGVFGTVLCKGLPYLLVVSICAAIWTLTVIAFDRYLVIVCLRRRALSSRSVLRSIITVWLCAALVSGVYLYKYKTEKSEDGTIQYCYEQWHENEEMNNTFFKAEVILKVVLTYAVPLVAMAILYFLIARFLWKRKPPVSVNQQAYNNQIRKRQTVIKMLITVVSVFAVCWFPVHVSHIMPEFYREEYFHIPVVLRWLFFWLAHANAAIHPWLFIAFIVVGLLQVWLLPKILCPGLPRQRAMDTRRNKLLENEACLTRYCRCKGSLKASLFNVDSSLVQALLLVSGLGLIKSDCFSIPPCQKIVDCKSLILLRLQRCISLPVDKGQINQAAAI</sequence>
<evidence type="ECO:0000259" key="11">
    <source>
        <dbReference type="PROSITE" id="PS50262"/>
    </source>
</evidence>
<dbReference type="PROSITE" id="PS50262">
    <property type="entry name" value="G_PROTEIN_RECEP_F1_2"/>
    <property type="match status" value="1"/>
</dbReference>